<accession>A0A853D001</accession>
<evidence type="ECO:0000313" key="2">
    <source>
        <dbReference type="Proteomes" id="UP000578352"/>
    </source>
</evidence>
<comment type="caution">
    <text evidence="1">The sequence shown here is derived from an EMBL/GenBank/DDBJ whole genome shotgun (WGS) entry which is preliminary data.</text>
</comment>
<sequence>MGIFDSISRAFGGLSSLSDAELEEKREALRLRYVASRDVDEATELYNELYRYDDEMTRRANEACARDNPDATTRYREHGFRTTIRVATFHNRRRSTDAVTLEMP</sequence>
<organism evidence="1 2">
    <name type="scientific">Leifsonia shinshuensis</name>
    <dbReference type="NCBI Taxonomy" id="150026"/>
    <lineage>
        <taxon>Bacteria</taxon>
        <taxon>Bacillati</taxon>
        <taxon>Actinomycetota</taxon>
        <taxon>Actinomycetes</taxon>
        <taxon>Micrococcales</taxon>
        <taxon>Microbacteriaceae</taxon>
        <taxon>Leifsonia</taxon>
    </lineage>
</organism>
<proteinExistence type="predicted"/>
<name>A0A853D001_9MICO</name>
<protein>
    <submittedName>
        <fullName evidence="1">Uncharacterized protein</fullName>
    </submittedName>
</protein>
<dbReference type="RefSeq" id="WP_179607297.1">
    <property type="nucleotide sequence ID" value="NZ_BAABEH010000001.1"/>
</dbReference>
<gene>
    <name evidence="1" type="ORF">HNR13_003158</name>
</gene>
<reference evidence="1 2" key="1">
    <citation type="submission" date="2020-07" db="EMBL/GenBank/DDBJ databases">
        <title>Sequencing the genomes of 1000 actinobacteria strains.</title>
        <authorList>
            <person name="Klenk H.-P."/>
        </authorList>
    </citation>
    <scope>NUCLEOTIDE SEQUENCE [LARGE SCALE GENOMIC DNA]</scope>
    <source>
        <strain evidence="1 2">DSM 15165</strain>
    </source>
</reference>
<evidence type="ECO:0000313" key="1">
    <source>
        <dbReference type="EMBL" id="NYJ24871.1"/>
    </source>
</evidence>
<dbReference type="AlphaFoldDB" id="A0A853D001"/>
<dbReference type="Proteomes" id="UP000578352">
    <property type="component" value="Unassembled WGS sequence"/>
</dbReference>
<dbReference type="EMBL" id="JACCFL010000001">
    <property type="protein sequence ID" value="NYJ24871.1"/>
    <property type="molecule type" value="Genomic_DNA"/>
</dbReference>